<organism evidence="10 11">
    <name type="scientific">Solidesulfovibrio carbinolicus</name>
    <dbReference type="NCBI Taxonomy" id="296842"/>
    <lineage>
        <taxon>Bacteria</taxon>
        <taxon>Pseudomonadati</taxon>
        <taxon>Thermodesulfobacteriota</taxon>
        <taxon>Desulfovibrionia</taxon>
        <taxon>Desulfovibrionales</taxon>
        <taxon>Desulfovibrionaceae</taxon>
        <taxon>Solidesulfovibrio</taxon>
    </lineage>
</organism>
<comment type="function">
    <text evidence="1">Rubredoxin is a small nonheme, iron protein lacking acid-labile sulfide. Its single Fe, chelated to 4 Cys, functions as an electron acceptor and may also stabilize the conformation of the molecule.</text>
</comment>
<protein>
    <recommendedName>
        <fullName evidence="7">Rubredoxin</fullName>
    </recommendedName>
</protein>
<keyword evidence="3 7" id="KW-0813">Transport</keyword>
<dbReference type="Gene3D" id="2.20.28.10">
    <property type="match status" value="1"/>
</dbReference>
<feature type="binding site" evidence="8">
    <location>
        <position position="42"/>
    </location>
    <ligand>
        <name>Fe cation</name>
        <dbReference type="ChEBI" id="CHEBI:24875"/>
    </ligand>
</feature>
<feature type="binding site" evidence="8">
    <location>
        <position position="9"/>
    </location>
    <ligand>
        <name>Fe cation</name>
        <dbReference type="ChEBI" id="CHEBI:24875"/>
    </ligand>
</feature>
<dbReference type="GO" id="GO:0009055">
    <property type="term" value="F:electron transfer activity"/>
    <property type="evidence" value="ECO:0007669"/>
    <property type="project" value="InterPro"/>
</dbReference>
<keyword evidence="11" id="KW-1185">Reference proteome</keyword>
<dbReference type="PANTHER" id="PTHR47627:SF1">
    <property type="entry name" value="RUBREDOXIN-1-RELATED"/>
    <property type="match status" value="1"/>
</dbReference>
<dbReference type="PIRSF" id="PIRSF000071">
    <property type="entry name" value="Rubredoxin"/>
    <property type="match status" value="1"/>
</dbReference>
<dbReference type="PRINTS" id="PR00163">
    <property type="entry name" value="RUBREDOXIN"/>
</dbReference>
<accession>A0A4P6HI29</accession>
<evidence type="ECO:0000256" key="3">
    <source>
        <dbReference type="ARBA" id="ARBA00022448"/>
    </source>
</evidence>
<evidence type="ECO:0000313" key="10">
    <source>
        <dbReference type="EMBL" id="QAZ66455.1"/>
    </source>
</evidence>
<dbReference type="FunFam" id="2.20.28.10:FF:000001">
    <property type="entry name" value="Rubredoxin"/>
    <property type="match status" value="1"/>
</dbReference>
<proteinExistence type="inferred from homology"/>
<dbReference type="Pfam" id="PF00301">
    <property type="entry name" value="Rubredoxin"/>
    <property type="match status" value="1"/>
</dbReference>
<dbReference type="InterPro" id="IPR024922">
    <property type="entry name" value="Rubredoxin"/>
</dbReference>
<evidence type="ECO:0000256" key="8">
    <source>
        <dbReference type="PIRSR" id="PIRSR000071-1"/>
    </source>
</evidence>
<dbReference type="EMBL" id="CP026538">
    <property type="protein sequence ID" value="QAZ66455.1"/>
    <property type="molecule type" value="Genomic_DNA"/>
</dbReference>
<dbReference type="AlphaFoldDB" id="A0A4P6HI29"/>
<keyword evidence="5 7" id="KW-0249">Electron transport</keyword>
<comment type="similarity">
    <text evidence="2 7">Belongs to the rubredoxin family.</text>
</comment>
<feature type="domain" description="Rubredoxin-like" evidence="9">
    <location>
        <begin position="1"/>
        <end position="52"/>
    </location>
</feature>
<dbReference type="InterPro" id="IPR018527">
    <property type="entry name" value="Rubredoxin_Fe_BS"/>
</dbReference>
<name>A0A4P6HI29_9BACT</name>
<evidence type="ECO:0000256" key="4">
    <source>
        <dbReference type="ARBA" id="ARBA00022723"/>
    </source>
</evidence>
<dbReference type="NCBIfam" id="NF045768">
    <property type="entry name" value="RubredRD"/>
    <property type="match status" value="1"/>
</dbReference>
<dbReference type="GO" id="GO:0005506">
    <property type="term" value="F:iron ion binding"/>
    <property type="evidence" value="ECO:0007669"/>
    <property type="project" value="InterPro"/>
</dbReference>
<reference evidence="10 11" key="1">
    <citation type="submission" date="2018-02" db="EMBL/GenBank/DDBJ databases">
        <title>Genome sequence of Desulfovibrio carbinolicus DSM 3852.</title>
        <authorList>
            <person name="Wilbanks E."/>
            <person name="Skennerton C.T."/>
            <person name="Orphan V.J."/>
        </authorList>
    </citation>
    <scope>NUCLEOTIDE SEQUENCE [LARGE SCALE GENOMIC DNA]</scope>
    <source>
        <strain evidence="10 11">DSM 3852</strain>
    </source>
</reference>
<dbReference type="GO" id="GO:0043448">
    <property type="term" value="P:alkane catabolic process"/>
    <property type="evidence" value="ECO:0007669"/>
    <property type="project" value="TreeGrafter"/>
</dbReference>
<feature type="binding site" evidence="8">
    <location>
        <position position="6"/>
    </location>
    <ligand>
        <name>Fe cation</name>
        <dbReference type="ChEBI" id="CHEBI:24875"/>
    </ligand>
</feature>
<evidence type="ECO:0000256" key="6">
    <source>
        <dbReference type="ARBA" id="ARBA00023004"/>
    </source>
</evidence>
<dbReference type="CDD" id="cd00730">
    <property type="entry name" value="rubredoxin"/>
    <property type="match status" value="1"/>
</dbReference>
<comment type="cofactor">
    <cofactor evidence="7 8">
        <name>Fe(3+)</name>
        <dbReference type="ChEBI" id="CHEBI:29034"/>
    </cofactor>
    <text evidence="7 8">Binds 1 Fe(3+) ion per subunit.</text>
</comment>
<dbReference type="PROSITE" id="PS50903">
    <property type="entry name" value="RUBREDOXIN_LIKE"/>
    <property type="match status" value="1"/>
</dbReference>
<evidence type="ECO:0000259" key="9">
    <source>
        <dbReference type="PROSITE" id="PS50903"/>
    </source>
</evidence>
<dbReference type="PANTHER" id="PTHR47627">
    <property type="entry name" value="RUBREDOXIN"/>
    <property type="match status" value="1"/>
</dbReference>
<dbReference type="OrthoDB" id="9808980at2"/>
<gene>
    <name evidence="10" type="ORF">C3Y92_04045</name>
</gene>
<keyword evidence="4 7" id="KW-0479">Metal-binding</keyword>
<dbReference type="RefSeq" id="WP_129349735.1">
    <property type="nucleotide sequence ID" value="NZ_CP026538.1"/>
</dbReference>
<sequence length="52" mass="5591">MDKYECTICGYVYDPAAGDPDNGVAPGTKFEDVSEDWVCPVCGAPKSEFNKA</sequence>
<dbReference type="KEGG" id="dcb:C3Y92_04045"/>
<dbReference type="SUPFAM" id="SSF57802">
    <property type="entry name" value="Rubredoxin-like"/>
    <property type="match status" value="1"/>
</dbReference>
<evidence type="ECO:0000256" key="7">
    <source>
        <dbReference type="PIRNR" id="PIRNR000071"/>
    </source>
</evidence>
<evidence type="ECO:0000313" key="11">
    <source>
        <dbReference type="Proteomes" id="UP000293296"/>
    </source>
</evidence>
<dbReference type="PROSITE" id="PS00202">
    <property type="entry name" value="RUBREDOXIN"/>
    <property type="match status" value="1"/>
</dbReference>
<keyword evidence="6 7" id="KW-0408">Iron</keyword>
<evidence type="ECO:0000256" key="5">
    <source>
        <dbReference type="ARBA" id="ARBA00022982"/>
    </source>
</evidence>
<feature type="binding site" evidence="8">
    <location>
        <position position="39"/>
    </location>
    <ligand>
        <name>Fe cation</name>
        <dbReference type="ChEBI" id="CHEBI:24875"/>
    </ligand>
</feature>
<dbReference type="InterPro" id="IPR024934">
    <property type="entry name" value="Rubredoxin-like_dom"/>
</dbReference>
<dbReference type="InterPro" id="IPR024935">
    <property type="entry name" value="Rubredoxin_dom"/>
</dbReference>
<evidence type="ECO:0000256" key="1">
    <source>
        <dbReference type="ARBA" id="ARBA00002360"/>
    </source>
</evidence>
<dbReference type="Proteomes" id="UP000293296">
    <property type="component" value="Chromosome"/>
</dbReference>
<dbReference type="InterPro" id="IPR050526">
    <property type="entry name" value="Rubredoxin_ET"/>
</dbReference>
<evidence type="ECO:0000256" key="2">
    <source>
        <dbReference type="ARBA" id="ARBA00005337"/>
    </source>
</evidence>